<dbReference type="InParanoid" id="A0A1B7MRR2"/>
<evidence type="ECO:0008006" key="3">
    <source>
        <dbReference type="Google" id="ProtNLM"/>
    </source>
</evidence>
<dbReference type="AlphaFoldDB" id="A0A1B7MRR2"/>
<keyword evidence="2" id="KW-1185">Reference proteome</keyword>
<organism evidence="1 2">
    <name type="scientific">Rhizopogon vinicolor AM-OR11-026</name>
    <dbReference type="NCBI Taxonomy" id="1314800"/>
    <lineage>
        <taxon>Eukaryota</taxon>
        <taxon>Fungi</taxon>
        <taxon>Dikarya</taxon>
        <taxon>Basidiomycota</taxon>
        <taxon>Agaricomycotina</taxon>
        <taxon>Agaricomycetes</taxon>
        <taxon>Agaricomycetidae</taxon>
        <taxon>Boletales</taxon>
        <taxon>Suillineae</taxon>
        <taxon>Rhizopogonaceae</taxon>
        <taxon>Rhizopogon</taxon>
    </lineage>
</organism>
<evidence type="ECO:0000313" key="2">
    <source>
        <dbReference type="Proteomes" id="UP000092154"/>
    </source>
</evidence>
<reference evidence="1 2" key="1">
    <citation type="submission" date="2016-06" db="EMBL/GenBank/DDBJ databases">
        <title>Comparative genomics of the ectomycorrhizal sister species Rhizopogon vinicolor and Rhizopogon vesiculosus (Basidiomycota: Boletales) reveals a divergence of the mating type B locus.</title>
        <authorList>
            <consortium name="DOE Joint Genome Institute"/>
            <person name="Mujic A.B."/>
            <person name="Kuo A."/>
            <person name="Tritt A."/>
            <person name="Lipzen A."/>
            <person name="Chen C."/>
            <person name="Johnson J."/>
            <person name="Sharma A."/>
            <person name="Barry K."/>
            <person name="Grigoriev I.V."/>
            <person name="Spatafora J.W."/>
        </authorList>
    </citation>
    <scope>NUCLEOTIDE SEQUENCE [LARGE SCALE GENOMIC DNA]</scope>
    <source>
        <strain evidence="1 2">AM-OR11-026</strain>
    </source>
</reference>
<dbReference type="EMBL" id="KV448511">
    <property type="protein sequence ID" value="OAX35312.1"/>
    <property type="molecule type" value="Genomic_DNA"/>
</dbReference>
<gene>
    <name evidence="1" type="ORF">K503DRAFT_377123</name>
</gene>
<sequence>MAFRAPIRTMATAARQSLKIGMLPADGIGREVLPVSTLSTSRRKLIDTSIRVQKLPFWLLDRPYPNLSSSTYLLVSSTSQKLGPHFLMRPWRY</sequence>
<dbReference type="Proteomes" id="UP000092154">
    <property type="component" value="Unassembled WGS sequence"/>
</dbReference>
<proteinExistence type="predicted"/>
<protein>
    <recommendedName>
        <fullName evidence="3">Isopropylmalate dehydrogenase-like domain-containing protein</fullName>
    </recommendedName>
</protein>
<dbReference type="OrthoDB" id="10261637at2759"/>
<evidence type="ECO:0000313" key="1">
    <source>
        <dbReference type="EMBL" id="OAX35312.1"/>
    </source>
</evidence>
<accession>A0A1B7MRR2</accession>
<name>A0A1B7MRR2_9AGAM</name>